<dbReference type="KEGG" id="eac:EAL2_c13000"/>
<organism evidence="1 2">
    <name type="scientific">Peptoclostridium acidaminophilum DSM 3953</name>
    <dbReference type="NCBI Taxonomy" id="1286171"/>
    <lineage>
        <taxon>Bacteria</taxon>
        <taxon>Bacillati</taxon>
        <taxon>Bacillota</taxon>
        <taxon>Clostridia</taxon>
        <taxon>Peptostreptococcales</taxon>
        <taxon>Peptoclostridiaceae</taxon>
        <taxon>Peptoclostridium</taxon>
    </lineage>
</organism>
<evidence type="ECO:0000313" key="1">
    <source>
        <dbReference type="EMBL" id="AHM56595.1"/>
    </source>
</evidence>
<name>W8T6T9_PEPAC</name>
<dbReference type="AlphaFoldDB" id="W8T6T9"/>
<evidence type="ECO:0000313" key="2">
    <source>
        <dbReference type="Proteomes" id="UP000019591"/>
    </source>
</evidence>
<proteinExistence type="predicted"/>
<dbReference type="HOGENOM" id="CLU_3079942_0_0_9"/>
<accession>W8T6T9</accession>
<dbReference type="STRING" id="1286171.EAL2_c13000"/>
<reference evidence="1 2" key="1">
    <citation type="journal article" date="2014" name="Genome Announc.">
        <title>Complete Genome Sequence of Amino Acid-Utilizing Eubacterium acidaminophilum al-2 (DSM 3953).</title>
        <authorList>
            <person name="Poehlein A."/>
            <person name="Andreesen J.R."/>
            <person name="Daniel R."/>
        </authorList>
    </citation>
    <scope>NUCLEOTIDE SEQUENCE [LARGE SCALE GENOMIC DNA]</scope>
    <source>
        <strain evidence="1 2">DSM 3953</strain>
    </source>
</reference>
<gene>
    <name evidence="1" type="ORF">EAL2_c13000</name>
</gene>
<dbReference type="EMBL" id="CP007452">
    <property type="protein sequence ID" value="AHM56595.1"/>
    <property type="molecule type" value="Genomic_DNA"/>
</dbReference>
<sequence length="52" mass="6118">MKTNLKKRKKNDFENRKSEELGKPSFFIATSNAPQNGENILHTNTLIWYNHI</sequence>
<keyword evidence="2" id="KW-1185">Reference proteome</keyword>
<dbReference type="PATRIC" id="fig|1286171.3.peg.1249"/>
<dbReference type="Proteomes" id="UP000019591">
    <property type="component" value="Chromosome"/>
</dbReference>
<protein>
    <submittedName>
        <fullName evidence="1">Uncharacterized protein</fullName>
    </submittedName>
</protein>